<comment type="subcellular location">
    <subcellularLocation>
        <location evidence="1">Cell envelope</location>
    </subcellularLocation>
</comment>
<evidence type="ECO:0000256" key="5">
    <source>
        <dbReference type="ARBA" id="ARBA00022729"/>
    </source>
</evidence>
<dbReference type="Gene3D" id="3.40.50.1980">
    <property type="entry name" value="Nitrogenase molybdenum iron protein domain"/>
    <property type="match status" value="2"/>
</dbReference>
<proteinExistence type="inferred from homology"/>
<dbReference type="Pfam" id="PF01497">
    <property type="entry name" value="Peripla_BP_2"/>
    <property type="match status" value="1"/>
</dbReference>
<accession>A0A839IPG9</accession>
<dbReference type="InterPro" id="IPR051313">
    <property type="entry name" value="Bact_iron-sidero_bind"/>
</dbReference>
<dbReference type="GO" id="GO:1901678">
    <property type="term" value="P:iron coordination entity transport"/>
    <property type="evidence" value="ECO:0007669"/>
    <property type="project" value="UniProtKB-ARBA"/>
</dbReference>
<keyword evidence="3" id="KW-0813">Transport</keyword>
<reference evidence="7 8" key="1">
    <citation type="submission" date="2020-08" db="EMBL/GenBank/DDBJ databases">
        <title>Oceanospirillum sp. nov. isolated from marine sediment.</title>
        <authorList>
            <person name="Ji X."/>
        </authorList>
    </citation>
    <scope>NUCLEOTIDE SEQUENCE [LARGE SCALE GENOMIC DNA]</scope>
    <source>
        <strain evidence="7 8">D5</strain>
    </source>
</reference>
<dbReference type="EMBL" id="JACJFM010000008">
    <property type="protein sequence ID" value="MBB1486580.1"/>
    <property type="molecule type" value="Genomic_DNA"/>
</dbReference>
<dbReference type="GO" id="GO:0030288">
    <property type="term" value="C:outer membrane-bounded periplasmic space"/>
    <property type="evidence" value="ECO:0007669"/>
    <property type="project" value="TreeGrafter"/>
</dbReference>
<dbReference type="RefSeq" id="WP_182808367.1">
    <property type="nucleotide sequence ID" value="NZ_JACJFM010000008.1"/>
</dbReference>
<comment type="similarity">
    <text evidence="2">Belongs to the bacterial solute-binding protein 8 family.</text>
</comment>
<dbReference type="InterPro" id="IPR002491">
    <property type="entry name" value="ABC_transptr_periplasmic_BD"/>
</dbReference>
<sequence>MAGLSLLIARAGFSASLTHNSANPDRSAESCHWVEHAMGQSCVPHQVRRLVVLDTGELDISVGLGHLPVATTYPYQIDHLPDYIPADQTPISVGLNSEPDLERILQLQPDLILGSRSVHGHLYPILSRIAPTVLSERIGVSWRDNLQLFARALQQEQKASDWLTGFEQQCQRINALYRQKGRPTVSVVRSMQDHVRLYLQDTFIHTLLDQCGIRRPENQDIKGFATRLRSPAQIRQLEGELILLSEYSPELGSMIRQWQGTGFWSLLKGRIVPVDDHYWMLGIGPLAAEQVLHDLEAIIRAYTPSS</sequence>
<comment type="caution">
    <text evidence="7">The sequence shown here is derived from an EMBL/GenBank/DDBJ whole genome shotgun (WGS) entry which is preliminary data.</text>
</comment>
<dbReference type="PANTHER" id="PTHR30532">
    <property type="entry name" value="IRON III DICITRATE-BINDING PERIPLASMIC PROTEIN"/>
    <property type="match status" value="1"/>
</dbReference>
<keyword evidence="4" id="KW-0406">Ion transport</keyword>
<keyword evidence="4" id="KW-0410">Iron transport</keyword>
<evidence type="ECO:0000313" key="8">
    <source>
        <dbReference type="Proteomes" id="UP000565262"/>
    </source>
</evidence>
<evidence type="ECO:0000256" key="3">
    <source>
        <dbReference type="ARBA" id="ARBA00022448"/>
    </source>
</evidence>
<keyword evidence="5" id="KW-0732">Signal</keyword>
<evidence type="ECO:0000259" key="6">
    <source>
        <dbReference type="PROSITE" id="PS50983"/>
    </source>
</evidence>
<keyword evidence="8" id="KW-1185">Reference proteome</keyword>
<evidence type="ECO:0000256" key="2">
    <source>
        <dbReference type="ARBA" id="ARBA00008814"/>
    </source>
</evidence>
<dbReference type="CDD" id="cd01146">
    <property type="entry name" value="FhuD"/>
    <property type="match status" value="1"/>
</dbReference>
<dbReference type="SUPFAM" id="SSF53807">
    <property type="entry name" value="Helical backbone' metal receptor"/>
    <property type="match status" value="1"/>
</dbReference>
<name>A0A839IPG9_9GAMM</name>
<organism evidence="7 8">
    <name type="scientific">Oceanospirillum sediminis</name>
    <dbReference type="NCBI Taxonomy" id="2760088"/>
    <lineage>
        <taxon>Bacteria</taxon>
        <taxon>Pseudomonadati</taxon>
        <taxon>Pseudomonadota</taxon>
        <taxon>Gammaproteobacteria</taxon>
        <taxon>Oceanospirillales</taxon>
        <taxon>Oceanospirillaceae</taxon>
        <taxon>Oceanospirillum</taxon>
    </lineage>
</organism>
<keyword evidence="4" id="KW-0408">Iron</keyword>
<dbReference type="Proteomes" id="UP000565262">
    <property type="component" value="Unassembled WGS sequence"/>
</dbReference>
<dbReference type="AlphaFoldDB" id="A0A839IPG9"/>
<gene>
    <name evidence="7" type="ORF">H4O21_08155</name>
</gene>
<dbReference type="PANTHER" id="PTHR30532:SF25">
    <property type="entry name" value="IRON(III) DICITRATE-BINDING PERIPLASMIC PROTEIN"/>
    <property type="match status" value="1"/>
</dbReference>
<feature type="domain" description="Fe/B12 periplasmic-binding" evidence="6">
    <location>
        <begin position="49"/>
        <end position="303"/>
    </location>
</feature>
<dbReference type="PROSITE" id="PS50983">
    <property type="entry name" value="FE_B12_PBP"/>
    <property type="match status" value="1"/>
</dbReference>
<protein>
    <submittedName>
        <fullName evidence="7">Iron-siderophore ABC transporter substrate-binding protein</fullName>
    </submittedName>
</protein>
<evidence type="ECO:0000256" key="4">
    <source>
        <dbReference type="ARBA" id="ARBA00022496"/>
    </source>
</evidence>
<evidence type="ECO:0000256" key="1">
    <source>
        <dbReference type="ARBA" id="ARBA00004196"/>
    </source>
</evidence>
<evidence type="ECO:0000313" key="7">
    <source>
        <dbReference type="EMBL" id="MBB1486580.1"/>
    </source>
</evidence>